<protein>
    <submittedName>
        <fullName evidence="5">Uncharacterized protein</fullName>
    </submittedName>
</protein>
<keyword evidence="6" id="KW-1185">Reference proteome</keyword>
<keyword evidence="2" id="KW-0378">Hydrolase</keyword>
<feature type="signal peptide" evidence="4">
    <location>
        <begin position="1"/>
        <end position="19"/>
    </location>
</feature>
<comment type="caution">
    <text evidence="5">The sequence shown here is derived from an EMBL/GenBank/DDBJ whole genome shotgun (WGS) entry which is preliminary data.</text>
</comment>
<proteinExistence type="inferred from homology"/>
<evidence type="ECO:0000256" key="1">
    <source>
        <dbReference type="ARBA" id="ARBA00009431"/>
    </source>
</evidence>
<dbReference type="PANTHER" id="PTHR11802:SF64">
    <property type="entry name" value="CARBOXYPEPTIDASE"/>
    <property type="match status" value="1"/>
</dbReference>
<dbReference type="Gene3D" id="1.10.287.410">
    <property type="match status" value="1"/>
</dbReference>
<comment type="similarity">
    <text evidence="1">Belongs to the peptidase S10 family.</text>
</comment>
<evidence type="ECO:0000256" key="2">
    <source>
        <dbReference type="ARBA" id="ARBA00022645"/>
    </source>
</evidence>
<dbReference type="EMBL" id="JAEPRD010000066">
    <property type="protein sequence ID" value="KAG2201944.1"/>
    <property type="molecule type" value="Genomic_DNA"/>
</dbReference>
<dbReference type="SUPFAM" id="SSF53474">
    <property type="entry name" value="alpha/beta-Hydrolases"/>
    <property type="match status" value="1"/>
</dbReference>
<dbReference type="PRINTS" id="PR00724">
    <property type="entry name" value="CRBOXYPTASEC"/>
</dbReference>
<dbReference type="GO" id="GO:0004185">
    <property type="term" value="F:serine-type carboxypeptidase activity"/>
    <property type="evidence" value="ECO:0007669"/>
    <property type="project" value="InterPro"/>
</dbReference>
<feature type="chain" id="PRO_5034740245" evidence="4">
    <location>
        <begin position="20"/>
        <end position="459"/>
    </location>
</feature>
<accession>A0A8H7QZZ7</accession>
<name>A0A8H7QZZ7_9FUNG</name>
<dbReference type="InterPro" id="IPR029058">
    <property type="entry name" value="AB_hydrolase_fold"/>
</dbReference>
<dbReference type="PANTHER" id="PTHR11802">
    <property type="entry name" value="SERINE PROTEASE FAMILY S10 SERINE CARBOXYPEPTIDASE"/>
    <property type="match status" value="1"/>
</dbReference>
<keyword evidence="2" id="KW-0121">Carboxypeptidase</keyword>
<keyword evidence="3" id="KW-0325">Glycoprotein</keyword>
<dbReference type="OrthoDB" id="443318at2759"/>
<evidence type="ECO:0000256" key="3">
    <source>
        <dbReference type="ARBA" id="ARBA00023180"/>
    </source>
</evidence>
<dbReference type="GO" id="GO:0000324">
    <property type="term" value="C:fungal-type vacuole"/>
    <property type="evidence" value="ECO:0007669"/>
    <property type="project" value="TreeGrafter"/>
</dbReference>
<keyword evidence="4" id="KW-0732">Signal</keyword>
<sequence>MKLKFFFVAVACIVHGGNAASTYEPIDYKVIQSSNHPNYSVRFVNPSLCDPNVTQYSGYLDMGPNNHYFFWFFESKSNPDARPLTAWLNGGPGCSSMIGLWQENGPCRSHGDGTEIGYNANTWTHFSNMLFIDQPNGVGYSYGDPLQFNVGQGATQFYEALQLFYEAFPKYREVPFHLFGESFAGRYIPHYADYIVKQNQLLQGVVNPRRKEIPIDSVGIGNGWINPLIQFKHAAGMACDSSYGPLVSSDVCEQMKGNYPACAKLIERCYETDEQYACVAADRYCTENIDLLFQTSGLNYYDVRKGSREIDPPEDYVRILNNPEFQQAIGVESLNFEQCAERPYDAMSRSGEGARDSSPALASLLNNGVRVLNYVGDADYLCNWYGNYETMEQLRFNGSSEYNKQSLKPWIYRDREVGQMKGTDRLTFIRVYNAGHEVPYYQPQNALAMFYTWIFKKEF</sequence>
<evidence type="ECO:0000313" key="6">
    <source>
        <dbReference type="Proteomes" id="UP000603453"/>
    </source>
</evidence>
<gene>
    <name evidence="5" type="ORF">INT47_000483</name>
</gene>
<dbReference type="InterPro" id="IPR001563">
    <property type="entry name" value="Peptidase_S10"/>
</dbReference>
<dbReference type="InterPro" id="IPR033124">
    <property type="entry name" value="Ser_caboxypep_his_AS"/>
</dbReference>
<reference evidence="5" key="1">
    <citation type="submission" date="2020-12" db="EMBL/GenBank/DDBJ databases">
        <title>Metabolic potential, ecology and presence of endohyphal bacteria is reflected in genomic diversity of Mucoromycotina.</title>
        <authorList>
            <person name="Muszewska A."/>
            <person name="Okrasinska A."/>
            <person name="Steczkiewicz K."/>
            <person name="Drgas O."/>
            <person name="Orlowska M."/>
            <person name="Perlinska-Lenart U."/>
            <person name="Aleksandrzak-Piekarczyk T."/>
            <person name="Szatraj K."/>
            <person name="Zielenkiewicz U."/>
            <person name="Pilsyk S."/>
            <person name="Malc E."/>
            <person name="Mieczkowski P."/>
            <person name="Kruszewska J.S."/>
            <person name="Biernat P."/>
            <person name="Pawlowska J."/>
        </authorList>
    </citation>
    <scope>NUCLEOTIDE SEQUENCE</scope>
    <source>
        <strain evidence="5">WA0000017839</strain>
    </source>
</reference>
<dbReference type="Gene3D" id="3.40.50.1820">
    <property type="entry name" value="alpha/beta hydrolase"/>
    <property type="match status" value="1"/>
</dbReference>
<keyword evidence="2" id="KW-0645">Protease</keyword>
<evidence type="ECO:0000256" key="4">
    <source>
        <dbReference type="SAM" id="SignalP"/>
    </source>
</evidence>
<evidence type="ECO:0000313" key="5">
    <source>
        <dbReference type="EMBL" id="KAG2201944.1"/>
    </source>
</evidence>
<organism evidence="5 6">
    <name type="scientific">Mucor saturninus</name>
    <dbReference type="NCBI Taxonomy" id="64648"/>
    <lineage>
        <taxon>Eukaryota</taxon>
        <taxon>Fungi</taxon>
        <taxon>Fungi incertae sedis</taxon>
        <taxon>Mucoromycota</taxon>
        <taxon>Mucoromycotina</taxon>
        <taxon>Mucoromycetes</taxon>
        <taxon>Mucorales</taxon>
        <taxon>Mucorineae</taxon>
        <taxon>Mucoraceae</taxon>
        <taxon>Mucor</taxon>
    </lineage>
</organism>
<dbReference type="Pfam" id="PF00450">
    <property type="entry name" value="Peptidase_S10"/>
    <property type="match status" value="1"/>
</dbReference>
<dbReference type="PROSITE" id="PS00560">
    <property type="entry name" value="CARBOXYPEPT_SER_HIS"/>
    <property type="match status" value="1"/>
</dbReference>
<dbReference type="Proteomes" id="UP000603453">
    <property type="component" value="Unassembled WGS sequence"/>
</dbReference>
<dbReference type="AlphaFoldDB" id="A0A8H7QZZ7"/>
<dbReference type="GO" id="GO:0006508">
    <property type="term" value="P:proteolysis"/>
    <property type="evidence" value="ECO:0007669"/>
    <property type="project" value="InterPro"/>
</dbReference>